<dbReference type="Proteomes" id="UP000068447">
    <property type="component" value="Chromosome"/>
</dbReference>
<dbReference type="Gene3D" id="3.60.15.10">
    <property type="entry name" value="Ribonuclease Z/Hydroxyacylglutathione hydrolase-like"/>
    <property type="match status" value="1"/>
</dbReference>
<proteinExistence type="predicted"/>
<dbReference type="AlphaFoldDB" id="A0A0U3AFR1"/>
<dbReference type="SUPFAM" id="SSF56281">
    <property type="entry name" value="Metallo-hydrolase/oxidoreductase"/>
    <property type="match status" value="1"/>
</dbReference>
<reference evidence="1" key="1">
    <citation type="submission" date="2015-12" db="EMBL/GenBank/DDBJ databases">
        <title>Complete genome of Lacimicrobium alkaliphilum KCTC 32984.</title>
        <authorList>
            <person name="Kim S.-G."/>
            <person name="Lee Y.-J."/>
        </authorList>
    </citation>
    <scope>NUCLEOTIDE SEQUENCE [LARGE SCALE GENOMIC DNA]</scope>
    <source>
        <strain evidence="1">YelD216</strain>
    </source>
</reference>
<name>A0A0U3AFR1_9ALTE</name>
<dbReference type="InterPro" id="IPR036866">
    <property type="entry name" value="RibonucZ/Hydroxyglut_hydro"/>
</dbReference>
<dbReference type="KEGG" id="lal:AT746_17355"/>
<accession>A0A0U3AFR1</accession>
<sequence>MHRRLNEVSFLAVAREVTGSCYLNEPADSRFLVDCAMVQTGKMLRVLEAFYNGKSPESESMSE</sequence>
<protein>
    <submittedName>
        <fullName evidence="1">Uncharacterized protein</fullName>
    </submittedName>
</protein>
<evidence type="ECO:0000313" key="1">
    <source>
        <dbReference type="EMBL" id="ALS99854.1"/>
    </source>
</evidence>
<dbReference type="STRING" id="1526571.AT746_17355"/>
<organism evidence="1 2">
    <name type="scientific">Lacimicrobium alkaliphilum</name>
    <dbReference type="NCBI Taxonomy" id="1526571"/>
    <lineage>
        <taxon>Bacteria</taxon>
        <taxon>Pseudomonadati</taxon>
        <taxon>Pseudomonadota</taxon>
        <taxon>Gammaproteobacteria</taxon>
        <taxon>Alteromonadales</taxon>
        <taxon>Alteromonadaceae</taxon>
        <taxon>Lacimicrobium</taxon>
    </lineage>
</organism>
<keyword evidence="2" id="KW-1185">Reference proteome</keyword>
<gene>
    <name evidence="1" type="ORF">AT746_17355</name>
</gene>
<evidence type="ECO:0000313" key="2">
    <source>
        <dbReference type="Proteomes" id="UP000068447"/>
    </source>
</evidence>
<dbReference type="EMBL" id="CP013650">
    <property type="protein sequence ID" value="ALS99854.1"/>
    <property type="molecule type" value="Genomic_DNA"/>
</dbReference>